<dbReference type="InterPro" id="IPR001789">
    <property type="entry name" value="Sig_transdc_resp-reg_receiver"/>
</dbReference>
<dbReference type="InterPro" id="IPR011006">
    <property type="entry name" value="CheY-like_superfamily"/>
</dbReference>
<dbReference type="AlphaFoldDB" id="A0A3P5WMX0"/>
<reference evidence="6 7" key="1">
    <citation type="submission" date="2018-11" db="EMBL/GenBank/DDBJ databases">
        <authorList>
            <person name="Criscuolo A."/>
        </authorList>
    </citation>
    <scope>NUCLEOTIDE SEQUENCE [LARGE SCALE GENOMIC DNA]</scope>
    <source>
        <strain evidence="6">ACIP111625</strain>
    </source>
</reference>
<gene>
    <name evidence="6" type="primary">degU_2</name>
    <name evidence="6" type="ORF">XINFAN_01314</name>
</gene>
<dbReference type="InterPro" id="IPR000792">
    <property type="entry name" value="Tscrpt_reg_LuxR_C"/>
</dbReference>
<dbReference type="PANTHER" id="PTHR45566:SF1">
    <property type="entry name" value="HTH-TYPE TRANSCRIPTIONAL REGULATOR YHJB-RELATED"/>
    <property type="match status" value="1"/>
</dbReference>
<dbReference type="Gene3D" id="3.40.50.2300">
    <property type="match status" value="1"/>
</dbReference>
<dbReference type="PROSITE" id="PS50110">
    <property type="entry name" value="RESPONSE_REGULATORY"/>
    <property type="match status" value="1"/>
</dbReference>
<evidence type="ECO:0000313" key="7">
    <source>
        <dbReference type="Proteomes" id="UP000277498"/>
    </source>
</evidence>
<keyword evidence="7" id="KW-1185">Reference proteome</keyword>
<keyword evidence="1 3" id="KW-0597">Phosphoprotein</keyword>
<feature type="domain" description="Response regulatory" evidence="5">
    <location>
        <begin position="15"/>
        <end position="132"/>
    </location>
</feature>
<dbReference type="Pfam" id="PF00072">
    <property type="entry name" value="Response_reg"/>
    <property type="match status" value="1"/>
</dbReference>
<dbReference type="PROSITE" id="PS50043">
    <property type="entry name" value="HTH_LUXR_2"/>
    <property type="match status" value="1"/>
</dbReference>
<dbReference type="CDD" id="cd06170">
    <property type="entry name" value="LuxR_C_like"/>
    <property type="match status" value="1"/>
</dbReference>
<keyword evidence="2" id="KW-0238">DNA-binding</keyword>
<evidence type="ECO:0000313" key="6">
    <source>
        <dbReference type="EMBL" id="VDC24853.1"/>
    </source>
</evidence>
<dbReference type="Pfam" id="PF00196">
    <property type="entry name" value="GerE"/>
    <property type="match status" value="1"/>
</dbReference>
<evidence type="ECO:0000256" key="1">
    <source>
        <dbReference type="ARBA" id="ARBA00022553"/>
    </source>
</evidence>
<accession>A0A3P5WMX0</accession>
<dbReference type="SUPFAM" id="SSF46894">
    <property type="entry name" value="C-terminal effector domain of the bipartite response regulators"/>
    <property type="match status" value="1"/>
</dbReference>
<dbReference type="EMBL" id="UXAW01000051">
    <property type="protein sequence ID" value="VDC24853.1"/>
    <property type="molecule type" value="Genomic_DNA"/>
</dbReference>
<dbReference type="GO" id="GO:0000160">
    <property type="term" value="P:phosphorelay signal transduction system"/>
    <property type="evidence" value="ECO:0007669"/>
    <property type="project" value="InterPro"/>
</dbReference>
<proteinExistence type="predicted"/>
<dbReference type="SUPFAM" id="SSF52172">
    <property type="entry name" value="CheY-like"/>
    <property type="match status" value="1"/>
</dbReference>
<evidence type="ECO:0000259" key="4">
    <source>
        <dbReference type="PROSITE" id="PS50043"/>
    </source>
</evidence>
<evidence type="ECO:0000256" key="3">
    <source>
        <dbReference type="PROSITE-ProRule" id="PRU00169"/>
    </source>
</evidence>
<dbReference type="GO" id="GO:0003677">
    <property type="term" value="F:DNA binding"/>
    <property type="evidence" value="ECO:0007669"/>
    <property type="project" value="UniProtKB-KW"/>
</dbReference>
<feature type="domain" description="HTH luxR-type" evidence="4">
    <location>
        <begin position="159"/>
        <end position="224"/>
    </location>
</feature>
<organism evidence="6 7">
    <name type="scientific">Pseudogemmobacter humi</name>
    <dbReference type="NCBI Taxonomy" id="2483812"/>
    <lineage>
        <taxon>Bacteria</taxon>
        <taxon>Pseudomonadati</taxon>
        <taxon>Pseudomonadota</taxon>
        <taxon>Alphaproteobacteria</taxon>
        <taxon>Rhodobacterales</taxon>
        <taxon>Paracoccaceae</taxon>
        <taxon>Pseudogemmobacter</taxon>
    </lineage>
</organism>
<feature type="modified residue" description="4-aspartylphosphate" evidence="3">
    <location>
        <position position="67"/>
    </location>
</feature>
<sequence length="234" mass="25646">MSMMDRAPDLGSPLTILIADDHWVVRESLKQVAQGLDSNLRIEEAGGFNEALAVLQDNPDVGLLLIDLVMPGFTEMEGLRLIRSNYPSIPIVIVSVHEDPHYVLRAIQHGVIGYIPKSSGPEEIQLALQRVLAGEVAFPRNLIARGWSEQPPPETPPAPDAARAGLSRRESEILVLLGSGCSIQDIAGQLEISRQTVRVHLGNAMRKLDLRTREAAIRYAVENGEALAQMRDRA</sequence>
<dbReference type="InterPro" id="IPR051015">
    <property type="entry name" value="EvgA-like"/>
</dbReference>
<dbReference type="CDD" id="cd17535">
    <property type="entry name" value="REC_NarL-like"/>
    <property type="match status" value="1"/>
</dbReference>
<dbReference type="SMART" id="SM00421">
    <property type="entry name" value="HTH_LUXR"/>
    <property type="match status" value="1"/>
</dbReference>
<evidence type="ECO:0000256" key="2">
    <source>
        <dbReference type="ARBA" id="ARBA00023125"/>
    </source>
</evidence>
<name>A0A3P5WMX0_9RHOB</name>
<dbReference type="GO" id="GO:0006355">
    <property type="term" value="P:regulation of DNA-templated transcription"/>
    <property type="evidence" value="ECO:0007669"/>
    <property type="project" value="InterPro"/>
</dbReference>
<evidence type="ECO:0000259" key="5">
    <source>
        <dbReference type="PROSITE" id="PS50110"/>
    </source>
</evidence>
<dbReference type="Proteomes" id="UP000277498">
    <property type="component" value="Unassembled WGS sequence"/>
</dbReference>
<dbReference type="InterPro" id="IPR058245">
    <property type="entry name" value="NreC/VraR/RcsB-like_REC"/>
</dbReference>
<dbReference type="InterPro" id="IPR016032">
    <property type="entry name" value="Sig_transdc_resp-reg_C-effctor"/>
</dbReference>
<dbReference type="SMART" id="SM00448">
    <property type="entry name" value="REC"/>
    <property type="match status" value="1"/>
</dbReference>
<dbReference type="RefSeq" id="WP_233352151.1">
    <property type="nucleotide sequence ID" value="NZ_UXAW01000051.1"/>
</dbReference>
<dbReference type="PRINTS" id="PR00038">
    <property type="entry name" value="HTHLUXR"/>
</dbReference>
<protein>
    <submittedName>
        <fullName evidence="6">Transcriptional regulatory protein DegU</fullName>
    </submittedName>
</protein>
<dbReference type="PANTHER" id="PTHR45566">
    <property type="entry name" value="HTH-TYPE TRANSCRIPTIONAL REGULATOR YHJB-RELATED"/>
    <property type="match status" value="1"/>
</dbReference>